<evidence type="ECO:0000256" key="9">
    <source>
        <dbReference type="ARBA" id="ARBA00022824"/>
    </source>
</evidence>
<dbReference type="Gene3D" id="3.40.50.300">
    <property type="entry name" value="P-loop containing nucleotide triphosphate hydrolases"/>
    <property type="match status" value="2"/>
</dbReference>
<dbReference type="FunFam" id="3.40.50.300:FF:000536">
    <property type="entry name" value="GTPase IMAP family member 8"/>
    <property type="match status" value="1"/>
</dbReference>
<dbReference type="OMA" id="CIFREKE"/>
<feature type="region of interest" description="Disordered" evidence="16">
    <location>
        <begin position="1"/>
        <end position="25"/>
    </location>
</feature>
<dbReference type="PROSITE" id="PS51720">
    <property type="entry name" value="G_AIG1"/>
    <property type="match status" value="2"/>
</dbReference>
<dbReference type="GO" id="GO:0005525">
    <property type="term" value="F:GTP binding"/>
    <property type="evidence" value="ECO:0007669"/>
    <property type="project" value="UniProtKB-KW"/>
</dbReference>
<comment type="function">
    <text evidence="13">Exerts an anti-apoptotic effect in the immune system and is involved in responses to infections.</text>
</comment>
<feature type="transmembrane region" description="Helical" evidence="17">
    <location>
        <begin position="465"/>
        <end position="488"/>
    </location>
</feature>
<keyword evidence="20" id="KW-1185">Reference proteome</keyword>
<name>A0A3P8PJY9_ASTCA</name>
<keyword evidence="9" id="KW-0256">Endoplasmic reticulum</keyword>
<dbReference type="PANTHER" id="PTHR10903">
    <property type="entry name" value="GTPASE, IMAP FAMILY MEMBER-RELATED"/>
    <property type="match status" value="1"/>
</dbReference>
<dbReference type="InterPro" id="IPR006703">
    <property type="entry name" value="G_AIG1"/>
</dbReference>
<dbReference type="GO" id="GO:0005739">
    <property type="term" value="C:mitochondrion"/>
    <property type="evidence" value="ECO:0007669"/>
    <property type="project" value="UniProtKB-SubCell"/>
</dbReference>
<evidence type="ECO:0000256" key="14">
    <source>
        <dbReference type="ARBA" id="ARBA00073539"/>
    </source>
</evidence>
<evidence type="ECO:0000256" key="3">
    <source>
        <dbReference type="ARBA" id="ARBA00004514"/>
    </source>
</evidence>
<evidence type="ECO:0000256" key="1">
    <source>
        <dbReference type="ARBA" id="ARBA00004173"/>
    </source>
</evidence>
<keyword evidence="17" id="KW-0812">Transmembrane</keyword>
<keyword evidence="6" id="KW-0963">Cytoplasm</keyword>
<keyword evidence="12" id="KW-0342">GTP-binding</keyword>
<dbReference type="FunFam" id="3.40.50.300:FF:000366">
    <property type="entry name" value="GTPase, IMAP family member 2"/>
    <property type="match status" value="1"/>
</dbReference>
<evidence type="ECO:0000256" key="15">
    <source>
        <dbReference type="ARBA" id="ARBA00077278"/>
    </source>
</evidence>
<evidence type="ECO:0000256" key="16">
    <source>
        <dbReference type="SAM" id="MobiDB-lite"/>
    </source>
</evidence>
<dbReference type="GeneTree" id="ENSGT01120000271858"/>
<evidence type="ECO:0000259" key="18">
    <source>
        <dbReference type="PROSITE" id="PS51720"/>
    </source>
</evidence>
<dbReference type="Proteomes" id="UP000265100">
    <property type="component" value="Chromosome 22"/>
</dbReference>
<keyword evidence="17" id="KW-0472">Membrane</keyword>
<evidence type="ECO:0000256" key="7">
    <source>
        <dbReference type="ARBA" id="ARBA00022737"/>
    </source>
</evidence>
<keyword evidence="7" id="KW-0677">Repeat</keyword>
<keyword evidence="17" id="KW-1133">Transmembrane helix</keyword>
<evidence type="ECO:0000256" key="6">
    <source>
        <dbReference type="ARBA" id="ARBA00022490"/>
    </source>
</evidence>
<reference evidence="19 20" key="1">
    <citation type="submission" date="2018-05" db="EMBL/GenBank/DDBJ databases">
        <authorList>
            <person name="Datahose"/>
        </authorList>
    </citation>
    <scope>NUCLEOTIDE SEQUENCE</scope>
</reference>
<dbReference type="GO" id="GO:0005829">
    <property type="term" value="C:cytosol"/>
    <property type="evidence" value="ECO:0007669"/>
    <property type="project" value="UniProtKB-SubCell"/>
</dbReference>
<evidence type="ECO:0000256" key="12">
    <source>
        <dbReference type="ARBA" id="ARBA00023134"/>
    </source>
</evidence>
<evidence type="ECO:0000256" key="5">
    <source>
        <dbReference type="ARBA" id="ARBA00008535"/>
    </source>
</evidence>
<keyword evidence="11" id="KW-0496">Mitochondrion</keyword>
<evidence type="ECO:0000313" key="19">
    <source>
        <dbReference type="Ensembl" id="ENSACLP00000017293.1"/>
    </source>
</evidence>
<dbReference type="GO" id="GO:0005794">
    <property type="term" value="C:Golgi apparatus"/>
    <property type="evidence" value="ECO:0007669"/>
    <property type="project" value="UniProtKB-SubCell"/>
</dbReference>
<dbReference type="PANTHER" id="PTHR10903:SF170">
    <property type="entry name" value="GTPASE IMAP FAMILY MEMBER 7"/>
    <property type="match status" value="1"/>
</dbReference>
<dbReference type="Ensembl" id="ENSACLT00000017709.2">
    <property type="protein sequence ID" value="ENSACLP00000017293.1"/>
    <property type="gene ID" value="ENSACLG00000011804.2"/>
</dbReference>
<evidence type="ECO:0000256" key="17">
    <source>
        <dbReference type="SAM" id="Phobius"/>
    </source>
</evidence>
<feature type="compositionally biased region" description="Basic and acidic residues" evidence="16">
    <location>
        <begin position="1"/>
        <end position="24"/>
    </location>
</feature>
<dbReference type="Pfam" id="PF04548">
    <property type="entry name" value="AIG1"/>
    <property type="match status" value="2"/>
</dbReference>
<organism evidence="19 20">
    <name type="scientific">Astatotilapia calliptera</name>
    <name type="common">Eastern happy</name>
    <name type="synonym">Chromis callipterus</name>
    <dbReference type="NCBI Taxonomy" id="8154"/>
    <lineage>
        <taxon>Eukaryota</taxon>
        <taxon>Metazoa</taxon>
        <taxon>Chordata</taxon>
        <taxon>Craniata</taxon>
        <taxon>Vertebrata</taxon>
        <taxon>Euteleostomi</taxon>
        <taxon>Actinopterygii</taxon>
        <taxon>Neopterygii</taxon>
        <taxon>Teleostei</taxon>
        <taxon>Neoteleostei</taxon>
        <taxon>Acanthomorphata</taxon>
        <taxon>Ovalentaria</taxon>
        <taxon>Cichlomorphae</taxon>
        <taxon>Cichliformes</taxon>
        <taxon>Cichlidae</taxon>
        <taxon>African cichlids</taxon>
        <taxon>Pseudocrenilabrinae</taxon>
        <taxon>Haplochromini</taxon>
        <taxon>Astatotilapia</taxon>
    </lineage>
</organism>
<proteinExistence type="inferred from homology"/>
<feature type="transmembrane region" description="Helical" evidence="17">
    <location>
        <begin position="494"/>
        <end position="521"/>
    </location>
</feature>
<dbReference type="GeneID" id="113015331"/>
<feature type="domain" description="AIG1-type G" evidence="18">
    <location>
        <begin position="21"/>
        <end position="223"/>
    </location>
</feature>
<feature type="domain" description="AIG1-type G" evidence="18">
    <location>
        <begin position="230"/>
        <end position="428"/>
    </location>
</feature>
<dbReference type="InterPro" id="IPR027417">
    <property type="entry name" value="P-loop_NTPase"/>
</dbReference>
<dbReference type="OrthoDB" id="8400988at2759"/>
<dbReference type="STRING" id="8154.ENSACLP00000017293"/>
<keyword evidence="8" id="KW-0547">Nucleotide-binding</keyword>
<comment type="subcellular location">
    <subcellularLocation>
        <location evidence="3">Cytoplasm</location>
        <location evidence="3">Cytosol</location>
    </subcellularLocation>
    <subcellularLocation>
        <location evidence="2">Endoplasmic reticulum</location>
    </subcellularLocation>
    <subcellularLocation>
        <location evidence="4">Golgi apparatus</location>
    </subcellularLocation>
    <subcellularLocation>
        <location evidence="1">Mitochondrion</location>
    </subcellularLocation>
</comment>
<evidence type="ECO:0000256" key="11">
    <source>
        <dbReference type="ARBA" id="ARBA00023128"/>
    </source>
</evidence>
<sequence length="537" mass="58389">MASKYKRLESGEPQKKHTKAKPELRMVLVGKTGSGKSASGNTILGRKGAFESRSSSSSVTSVCQKETGEFEGQKLAVVDTPGLFDNVKTEEEMKTEIRRSISFAAPGPHVFLVVICVSRFTDEQRETVRILQQMFGVHLADYTMALFTCGDNLEHDGVTIEQFIRENRALQDFIHQCGGGYHVFNNRDDDNPSQVRELLRKINTMVQGNERSCYTNEMFEEAKESMRKAEKDFRIVVVGKTGAGKSSSGNTILGGKAFKTASASSPASVTSECQQEAALFDFQTLAVVDTPGLFHSVFTLGQVNTEINRCISLAAPGPHVFLVVIQPNIFIDEEQKTLRILQEVFGDEAVRYTMVLFTHVDLNVSIEEFITKTPALREFVRQCGGGYHVFNNNSRDPAQVRELLEKIRLMVQRNGGSYYTNKMFEKAESAITKEMEQLQKKNPGLMATEARYEAERKNKFIRGSWVGAVAGAAAGLGAGAAAGVSTAIATELAIGAIVGAAACPVGVLVGVGLGVAAGAALDRTTAAKVRKQACTTQ</sequence>
<evidence type="ECO:0000256" key="4">
    <source>
        <dbReference type="ARBA" id="ARBA00004555"/>
    </source>
</evidence>
<dbReference type="InterPro" id="IPR045058">
    <property type="entry name" value="GIMA/IAN/Toc"/>
</dbReference>
<evidence type="ECO:0000256" key="10">
    <source>
        <dbReference type="ARBA" id="ARBA00023034"/>
    </source>
</evidence>
<evidence type="ECO:0000313" key="20">
    <source>
        <dbReference type="Proteomes" id="UP000265100"/>
    </source>
</evidence>
<accession>A0A3P8PJY9</accession>
<comment type="similarity">
    <text evidence="5">Belongs to the TRAFAC class TrmE-Era-EngA-EngB-Septin-like GTPase superfamily. AIG1/Toc34/Toc159-like paraseptin GTPase family. IAN subfamily.</text>
</comment>
<evidence type="ECO:0000256" key="13">
    <source>
        <dbReference type="ARBA" id="ARBA00056809"/>
    </source>
</evidence>
<dbReference type="RefSeq" id="XP_026013122.1">
    <property type="nucleotide sequence ID" value="XM_026157337.1"/>
</dbReference>
<reference evidence="19" key="3">
    <citation type="submission" date="2025-08" db="UniProtKB">
        <authorList>
            <consortium name="Ensembl"/>
        </authorList>
    </citation>
    <scope>IDENTIFICATION</scope>
</reference>
<reference evidence="19" key="4">
    <citation type="submission" date="2025-09" db="UniProtKB">
        <authorList>
            <consortium name="Ensembl"/>
        </authorList>
    </citation>
    <scope>IDENTIFICATION</scope>
</reference>
<keyword evidence="10" id="KW-0333">Golgi apparatus</keyword>
<dbReference type="Bgee" id="ENSACLG00000011804">
    <property type="expression patterns" value="Expressed in spleen"/>
</dbReference>
<evidence type="ECO:0000256" key="8">
    <source>
        <dbReference type="ARBA" id="ARBA00022741"/>
    </source>
</evidence>
<protein>
    <recommendedName>
        <fullName evidence="14">GTPase IMAP family member 8</fullName>
    </recommendedName>
    <alternativeName>
        <fullName evidence="15">Immune-associated nucleotide-binding protein 9</fullName>
    </alternativeName>
</protein>
<dbReference type="CDD" id="cd01852">
    <property type="entry name" value="AIG1"/>
    <property type="match status" value="2"/>
</dbReference>
<evidence type="ECO:0000256" key="2">
    <source>
        <dbReference type="ARBA" id="ARBA00004240"/>
    </source>
</evidence>
<dbReference type="SUPFAM" id="SSF52540">
    <property type="entry name" value="P-loop containing nucleoside triphosphate hydrolases"/>
    <property type="match status" value="2"/>
</dbReference>
<reference evidence="20" key="2">
    <citation type="submission" date="2023-03" db="EMBL/GenBank/DDBJ databases">
        <authorList>
            <consortium name="Wellcome Sanger Institute Data Sharing"/>
        </authorList>
    </citation>
    <scope>NUCLEOTIDE SEQUENCE [LARGE SCALE GENOMIC DNA]</scope>
</reference>
<dbReference type="AlphaFoldDB" id="A0A3P8PJY9"/>
<dbReference type="GO" id="GO:0005783">
    <property type="term" value="C:endoplasmic reticulum"/>
    <property type="evidence" value="ECO:0007669"/>
    <property type="project" value="UniProtKB-SubCell"/>
</dbReference>